<reference evidence="1" key="1">
    <citation type="submission" date="2018-05" db="EMBL/GenBank/DDBJ databases">
        <title>Draft genome of Mucuna pruriens seed.</title>
        <authorList>
            <person name="Nnadi N.E."/>
            <person name="Vos R."/>
            <person name="Hasami M.H."/>
            <person name="Devisetty U.K."/>
            <person name="Aguiy J.C."/>
        </authorList>
    </citation>
    <scope>NUCLEOTIDE SEQUENCE [LARGE SCALE GENOMIC DNA]</scope>
    <source>
        <strain evidence="1">JCA_2017</strain>
    </source>
</reference>
<dbReference type="EMBL" id="QJKJ01007516">
    <property type="protein sequence ID" value="RDX82898.1"/>
    <property type="molecule type" value="Genomic_DNA"/>
</dbReference>
<dbReference type="AlphaFoldDB" id="A0A371FX92"/>
<proteinExistence type="predicted"/>
<name>A0A371FX92_MUCPR</name>
<dbReference type="OrthoDB" id="1436830at2759"/>
<protein>
    <submittedName>
        <fullName evidence="1">Uncharacterized protein</fullName>
    </submittedName>
</protein>
<evidence type="ECO:0000313" key="1">
    <source>
        <dbReference type="EMBL" id="RDX82898.1"/>
    </source>
</evidence>
<keyword evidence="2" id="KW-1185">Reference proteome</keyword>
<sequence>MLRLNQELTPEYSNWLEASHYLFHPRQYQQGDLLKLFRKVGIDIPLLDAIKQAKFLKELCIHKRKKMKGAVEMGGIVSILIKHKDASAKVQRILPKKCQDSGIFSMPCTIGNSTFAYVMLD</sequence>
<accession>A0A371FX92</accession>
<dbReference type="Proteomes" id="UP000257109">
    <property type="component" value="Unassembled WGS sequence"/>
</dbReference>
<comment type="caution">
    <text evidence="1">The sequence shown here is derived from an EMBL/GenBank/DDBJ whole genome shotgun (WGS) entry which is preliminary data.</text>
</comment>
<gene>
    <name evidence="1" type="ORF">CR513_36263</name>
</gene>
<organism evidence="1 2">
    <name type="scientific">Mucuna pruriens</name>
    <name type="common">Velvet bean</name>
    <name type="synonym">Dolichos pruriens</name>
    <dbReference type="NCBI Taxonomy" id="157652"/>
    <lineage>
        <taxon>Eukaryota</taxon>
        <taxon>Viridiplantae</taxon>
        <taxon>Streptophyta</taxon>
        <taxon>Embryophyta</taxon>
        <taxon>Tracheophyta</taxon>
        <taxon>Spermatophyta</taxon>
        <taxon>Magnoliopsida</taxon>
        <taxon>eudicotyledons</taxon>
        <taxon>Gunneridae</taxon>
        <taxon>Pentapetalae</taxon>
        <taxon>rosids</taxon>
        <taxon>fabids</taxon>
        <taxon>Fabales</taxon>
        <taxon>Fabaceae</taxon>
        <taxon>Papilionoideae</taxon>
        <taxon>50 kb inversion clade</taxon>
        <taxon>NPAAA clade</taxon>
        <taxon>indigoferoid/millettioid clade</taxon>
        <taxon>Phaseoleae</taxon>
        <taxon>Mucuna</taxon>
    </lineage>
</organism>
<evidence type="ECO:0000313" key="2">
    <source>
        <dbReference type="Proteomes" id="UP000257109"/>
    </source>
</evidence>
<feature type="non-terminal residue" evidence="1">
    <location>
        <position position="1"/>
    </location>
</feature>